<accession>A0A7D4XK36</accession>
<protein>
    <submittedName>
        <fullName evidence="1">Capsid protein</fullName>
    </submittedName>
</protein>
<evidence type="ECO:0000313" key="1">
    <source>
        <dbReference type="EMBL" id="QKW95573.1"/>
    </source>
</evidence>
<organism evidence="1 2">
    <name type="scientific">Stenotrophomonas phage vB_SmaS-AXL_3</name>
    <dbReference type="NCBI Taxonomy" id="2740427"/>
    <lineage>
        <taxon>Viruses</taxon>
        <taxon>Duplodnaviria</taxon>
        <taxon>Heunggongvirae</taxon>
        <taxon>Uroviricota</taxon>
        <taxon>Caudoviricetes</taxon>
        <taxon>Axeltriavirus</taxon>
        <taxon>Axeltriavirus AXL3</taxon>
    </lineage>
</organism>
<reference evidence="1" key="1">
    <citation type="submission" date="2020-05" db="EMBL/GenBank/DDBJ databases">
        <title>Isolation and characterization of the novel bacteriophage AXL3 against Stenotrophomonas maltophilia.</title>
        <authorList>
            <person name="McCutcheon J.G."/>
            <person name="Lin A."/>
            <person name="Dennis J."/>
        </authorList>
    </citation>
    <scope>NUCLEOTIDE SEQUENCE [LARGE SCALE GENOMIC DNA]</scope>
</reference>
<proteinExistence type="predicted"/>
<sequence length="338" mass="37075">MANTELTDIFVPEVFQSYQVNDTVEKTAFVDSGVVTLSPTLDQRADSGGMLTTIPFWNDLDASIEPNYSNTTYTDIATPQKIDSGEQTARIAYLNEGFSSSDLNKELAGSDPMQRIANRVDSYWSRQFQRRVLSIAIGIYNDNVAANGGDMVVDVSSTTPGTITDANRFTAPGLIDANYTLGDAAPGVGVLALHSIIYKKMLKDDLIEFIPDSQGKLTIPTYLQMRVIVDDGMPTFGTGVDRKYLCILFGQGAVGYGRGNPRTPSEVQRYPERANGGGVEVLWSRKTWLIHPSGFNFLSTTITGPGLSPTWADLQLATNWERVLDRKKIPMAFYVVNA</sequence>
<name>A0A7D4XK36_9CAUD</name>
<dbReference type="Proteomes" id="UP000509379">
    <property type="component" value="Segment"/>
</dbReference>
<evidence type="ECO:0000313" key="2">
    <source>
        <dbReference type="Proteomes" id="UP000509379"/>
    </source>
</evidence>
<keyword evidence="2" id="KW-1185">Reference proteome</keyword>
<gene>
    <name evidence="1" type="ORF">AXL3_07</name>
</gene>
<dbReference type="EMBL" id="MT536174">
    <property type="protein sequence ID" value="QKW95573.1"/>
    <property type="molecule type" value="Genomic_DNA"/>
</dbReference>